<accession>A0AAD5W338</accession>
<dbReference type="AlphaFoldDB" id="A0AAD5W338"/>
<evidence type="ECO:0000313" key="3">
    <source>
        <dbReference type="Proteomes" id="UP001213000"/>
    </source>
</evidence>
<sequence>MARKDITLFDDPFDSPIASPTLILNTIPGSALAERIFNDPAAWEALKEDEETQINNNRLPLDELDAEEEEMAWLEGEIKRFSMPFTPSMLNGVVGSALPDDDDTIPRSPTHPKIVKATSTEYHHQDLAIPKSVQQDRFRSSPKPGPITVFPAYVRDPPGGLDAPRQGFNGQFPGLDGDDMIHFLNSAEVGSQDHFSSHLHMRLSHVLSGASRQMIGAIPETSGVLSPPSSESSSSSSSSPGPGFHPSPVGHLNPQAPPASALHVPSSAATSIVSPFNVYSASATLSFLEWHGIQANTPLGSAGTQAISSAISAGIGPSRSATPPPSSPPQIALTRAVSPCRAPPSDLPEAINQEYSASPSGIEDEANSSFGSVNDEDSTSSTPLSRSPALRKRHLPEHLKRCGMAYEKPAKRKPSTPLTHPRNSPKPPPTIPLPDIPTAAPPRVPPKDKPTPSSTERCFTIRRLPTIPTNSAAPNCEFDIHGSSSPMVYTPPPQPPHTSTHIAHSHTLRSTPSHIATKPMFISSRRVDSPDSTWTNSSLTASPGPTRSSPCPAGPRQRSTPTPTRSARYVNSYSSLSMGTVSTESSCPAVVTVSRSVSAPRGVQRHVYSKSE</sequence>
<feature type="region of interest" description="Disordered" evidence="1">
    <location>
        <begin position="492"/>
        <end position="567"/>
    </location>
</feature>
<proteinExistence type="predicted"/>
<gene>
    <name evidence="2" type="ORF">NP233_g3376</name>
</gene>
<evidence type="ECO:0000313" key="2">
    <source>
        <dbReference type="EMBL" id="KAJ3572005.1"/>
    </source>
</evidence>
<feature type="compositionally biased region" description="Pro residues" evidence="1">
    <location>
        <begin position="424"/>
        <end position="444"/>
    </location>
</feature>
<feature type="compositionally biased region" description="Polar residues" evidence="1">
    <location>
        <begin position="557"/>
        <end position="567"/>
    </location>
</feature>
<protein>
    <submittedName>
        <fullName evidence="2">Uncharacterized protein</fullName>
    </submittedName>
</protein>
<dbReference type="EMBL" id="JANIEX010000161">
    <property type="protein sequence ID" value="KAJ3572005.1"/>
    <property type="molecule type" value="Genomic_DNA"/>
</dbReference>
<reference evidence="2" key="1">
    <citation type="submission" date="2022-07" db="EMBL/GenBank/DDBJ databases">
        <title>Genome Sequence of Leucocoprinus birnbaumii.</title>
        <authorList>
            <person name="Buettner E."/>
        </authorList>
    </citation>
    <scope>NUCLEOTIDE SEQUENCE</scope>
    <source>
        <strain evidence="2">VT141</strain>
    </source>
</reference>
<organism evidence="2 3">
    <name type="scientific">Leucocoprinus birnbaumii</name>
    <dbReference type="NCBI Taxonomy" id="56174"/>
    <lineage>
        <taxon>Eukaryota</taxon>
        <taxon>Fungi</taxon>
        <taxon>Dikarya</taxon>
        <taxon>Basidiomycota</taxon>
        <taxon>Agaricomycotina</taxon>
        <taxon>Agaricomycetes</taxon>
        <taxon>Agaricomycetidae</taxon>
        <taxon>Agaricales</taxon>
        <taxon>Agaricineae</taxon>
        <taxon>Agaricaceae</taxon>
        <taxon>Leucocoprinus</taxon>
    </lineage>
</organism>
<evidence type="ECO:0000256" key="1">
    <source>
        <dbReference type="SAM" id="MobiDB-lite"/>
    </source>
</evidence>
<comment type="caution">
    <text evidence="2">The sequence shown here is derived from an EMBL/GenBank/DDBJ whole genome shotgun (WGS) entry which is preliminary data.</text>
</comment>
<feature type="compositionally biased region" description="Polar residues" evidence="1">
    <location>
        <begin position="530"/>
        <end position="549"/>
    </location>
</feature>
<dbReference type="Proteomes" id="UP001213000">
    <property type="component" value="Unassembled WGS sequence"/>
</dbReference>
<keyword evidence="3" id="KW-1185">Reference proteome</keyword>
<feature type="region of interest" description="Disordered" evidence="1">
    <location>
        <begin position="220"/>
        <end position="262"/>
    </location>
</feature>
<feature type="region of interest" description="Disordered" evidence="1">
    <location>
        <begin position="359"/>
        <end position="455"/>
    </location>
</feature>
<feature type="compositionally biased region" description="Low complexity" evidence="1">
    <location>
        <begin position="222"/>
        <end position="248"/>
    </location>
</feature>
<name>A0AAD5W338_9AGAR</name>